<dbReference type="Proteomes" id="UP000284177">
    <property type="component" value="Unassembled WGS sequence"/>
</dbReference>
<dbReference type="InterPro" id="IPR034660">
    <property type="entry name" value="DinB/YfiT-like"/>
</dbReference>
<dbReference type="Gene3D" id="1.20.120.450">
    <property type="entry name" value="dinb family like domain"/>
    <property type="match status" value="1"/>
</dbReference>
<name>A0A419T7N2_9FIRM</name>
<evidence type="ECO:0000313" key="2">
    <source>
        <dbReference type="Proteomes" id="UP000284177"/>
    </source>
</evidence>
<accession>A0A419T7N2</accession>
<gene>
    <name evidence="1" type="ORF">BET03_09215</name>
</gene>
<dbReference type="OrthoDB" id="119432at2"/>
<reference evidence="1 2" key="1">
    <citation type="submission" date="2016-08" db="EMBL/GenBank/DDBJ databases">
        <title>Novel Firmicutes and Novel Genomes.</title>
        <authorList>
            <person name="Poppleton D.I."/>
            <person name="Gribaldo S."/>
        </authorList>
    </citation>
    <scope>NUCLEOTIDE SEQUENCE [LARGE SCALE GENOMIC DNA]</scope>
    <source>
        <strain evidence="1 2">CTT3</strain>
    </source>
</reference>
<dbReference type="EMBL" id="MCIB01000006">
    <property type="protein sequence ID" value="RKD33423.1"/>
    <property type="molecule type" value="Genomic_DNA"/>
</dbReference>
<keyword evidence="2" id="KW-1185">Reference proteome</keyword>
<organism evidence="1 2">
    <name type="scientific">Thermohalobacter berrensis</name>
    <dbReference type="NCBI Taxonomy" id="99594"/>
    <lineage>
        <taxon>Bacteria</taxon>
        <taxon>Bacillati</taxon>
        <taxon>Bacillota</taxon>
        <taxon>Tissierellia</taxon>
        <taxon>Tissierellales</taxon>
        <taxon>Thermohalobacteraceae</taxon>
        <taxon>Thermohalobacter</taxon>
    </lineage>
</organism>
<dbReference type="AlphaFoldDB" id="A0A419T7N2"/>
<sequence length="72" mass="8208">MKLVDNSLKSALDNINKNKQIGWFGEKQLLPYHLSAMIAHETMHIGQIIAFCYTLDIDIPDYVKESWALSGK</sequence>
<evidence type="ECO:0000313" key="1">
    <source>
        <dbReference type="EMBL" id="RKD33423.1"/>
    </source>
</evidence>
<dbReference type="RefSeq" id="WP_120167761.1">
    <property type="nucleotide sequence ID" value="NZ_MCIB01000006.1"/>
</dbReference>
<evidence type="ECO:0008006" key="3">
    <source>
        <dbReference type="Google" id="ProtNLM"/>
    </source>
</evidence>
<dbReference type="SUPFAM" id="SSF109854">
    <property type="entry name" value="DinB/YfiT-like putative metalloenzymes"/>
    <property type="match status" value="1"/>
</dbReference>
<protein>
    <recommendedName>
        <fullName evidence="3">DinB-like domain-containing protein</fullName>
    </recommendedName>
</protein>
<comment type="caution">
    <text evidence="1">The sequence shown here is derived from an EMBL/GenBank/DDBJ whole genome shotgun (WGS) entry which is preliminary data.</text>
</comment>
<proteinExistence type="predicted"/>